<protein>
    <submittedName>
        <fullName evidence="2">Uncharacterized protein</fullName>
    </submittedName>
</protein>
<evidence type="ECO:0000313" key="3">
    <source>
        <dbReference type="Proteomes" id="UP000632498"/>
    </source>
</evidence>
<dbReference type="EMBL" id="BMHV01000007">
    <property type="protein sequence ID" value="GGF60303.1"/>
    <property type="molecule type" value="Genomic_DNA"/>
</dbReference>
<reference evidence="2" key="2">
    <citation type="submission" date="2020-09" db="EMBL/GenBank/DDBJ databases">
        <authorList>
            <person name="Sun Q."/>
            <person name="Zhou Y."/>
        </authorList>
    </citation>
    <scope>NUCLEOTIDE SEQUENCE</scope>
    <source>
        <strain evidence="2">CGMCC 1.15254</strain>
    </source>
</reference>
<keyword evidence="3" id="KW-1185">Reference proteome</keyword>
<proteinExistence type="predicted"/>
<dbReference type="Proteomes" id="UP000632498">
    <property type="component" value="Unassembled WGS sequence"/>
</dbReference>
<accession>A0A917BXB9</accession>
<dbReference type="AlphaFoldDB" id="A0A917BXB9"/>
<name>A0A917BXB9_9PROT</name>
<feature type="region of interest" description="Disordered" evidence="1">
    <location>
        <begin position="16"/>
        <end position="38"/>
    </location>
</feature>
<gene>
    <name evidence="2" type="ORF">GCM10011332_12500</name>
</gene>
<dbReference type="RefSeq" id="WP_188662893.1">
    <property type="nucleotide sequence ID" value="NZ_BMHV01000007.1"/>
</dbReference>
<evidence type="ECO:0000256" key="1">
    <source>
        <dbReference type="SAM" id="MobiDB-lite"/>
    </source>
</evidence>
<feature type="compositionally biased region" description="Polar residues" evidence="1">
    <location>
        <begin position="17"/>
        <end position="28"/>
    </location>
</feature>
<organism evidence="2 3">
    <name type="scientific">Terasakiella brassicae</name>
    <dbReference type="NCBI Taxonomy" id="1634917"/>
    <lineage>
        <taxon>Bacteria</taxon>
        <taxon>Pseudomonadati</taxon>
        <taxon>Pseudomonadota</taxon>
        <taxon>Alphaproteobacteria</taxon>
        <taxon>Rhodospirillales</taxon>
        <taxon>Terasakiellaceae</taxon>
        <taxon>Terasakiella</taxon>
    </lineage>
</organism>
<reference evidence="2" key="1">
    <citation type="journal article" date="2014" name="Int. J. Syst. Evol. Microbiol.">
        <title>Complete genome sequence of Corynebacterium casei LMG S-19264T (=DSM 44701T), isolated from a smear-ripened cheese.</title>
        <authorList>
            <consortium name="US DOE Joint Genome Institute (JGI-PGF)"/>
            <person name="Walter F."/>
            <person name="Albersmeier A."/>
            <person name="Kalinowski J."/>
            <person name="Ruckert C."/>
        </authorList>
    </citation>
    <scope>NUCLEOTIDE SEQUENCE</scope>
    <source>
        <strain evidence="2">CGMCC 1.15254</strain>
    </source>
</reference>
<evidence type="ECO:0000313" key="2">
    <source>
        <dbReference type="EMBL" id="GGF60303.1"/>
    </source>
</evidence>
<comment type="caution">
    <text evidence="2">The sequence shown here is derived from an EMBL/GenBank/DDBJ whole genome shotgun (WGS) entry which is preliminary data.</text>
</comment>
<sequence length="188" mass="21525">MHIDPTLSHVLLHEQENQSQRSITTGPTSHALITPPPGPDDLTRIEQQKRIAPQDIVQFQGIEIDLDQLDAINNTDDNTVDVTFDIRTMTPREMADFSLDLYIDGSLSFEEYSMLAFQPELHPGFENTIGALTGERADPDRPRDYIQQWQDRFDFEKRYPSGDPKKLEQIDRILGVLHGFEETLDFVA</sequence>